<dbReference type="PROSITE" id="PS51007">
    <property type="entry name" value="CYTC"/>
    <property type="match status" value="2"/>
</dbReference>
<dbReference type="EC" id="1.11.1.5" evidence="9"/>
<evidence type="ECO:0000256" key="2">
    <source>
        <dbReference type="ARBA" id="ARBA00022617"/>
    </source>
</evidence>
<keyword evidence="9" id="KW-0575">Peroxidase</keyword>
<evidence type="ECO:0000259" key="8">
    <source>
        <dbReference type="PROSITE" id="PS51007"/>
    </source>
</evidence>
<evidence type="ECO:0000256" key="1">
    <source>
        <dbReference type="ARBA" id="ARBA00004196"/>
    </source>
</evidence>
<dbReference type="AlphaFoldDB" id="A0A6S6THF4"/>
<feature type="domain" description="Cytochrome c" evidence="8">
    <location>
        <begin position="243"/>
        <end position="407"/>
    </location>
</feature>
<keyword evidence="6 7" id="KW-0408">Iron</keyword>
<dbReference type="Pfam" id="PF03150">
    <property type="entry name" value="CCP_MauG"/>
    <property type="match status" value="1"/>
</dbReference>
<evidence type="ECO:0000256" key="5">
    <source>
        <dbReference type="ARBA" id="ARBA00023002"/>
    </source>
</evidence>
<comment type="subcellular location">
    <subcellularLocation>
        <location evidence="1">Cell envelope</location>
    </subcellularLocation>
</comment>
<dbReference type="GO" id="GO:0030313">
    <property type="term" value="C:cell envelope"/>
    <property type="evidence" value="ECO:0007669"/>
    <property type="project" value="UniProtKB-SubCell"/>
</dbReference>
<evidence type="ECO:0000313" key="9">
    <source>
        <dbReference type="EMBL" id="CAA6814435.1"/>
    </source>
</evidence>
<dbReference type="Gene3D" id="1.10.760.10">
    <property type="entry name" value="Cytochrome c-like domain"/>
    <property type="match status" value="2"/>
</dbReference>
<dbReference type="SUPFAM" id="SSF46626">
    <property type="entry name" value="Cytochrome c"/>
    <property type="match status" value="2"/>
</dbReference>
<dbReference type="GO" id="GO:0020037">
    <property type="term" value="F:heme binding"/>
    <property type="evidence" value="ECO:0007669"/>
    <property type="project" value="InterPro"/>
</dbReference>
<dbReference type="InterPro" id="IPR036909">
    <property type="entry name" value="Cyt_c-like_dom_sf"/>
</dbReference>
<dbReference type="PROSITE" id="PS51257">
    <property type="entry name" value="PROKAR_LIPOPROTEIN"/>
    <property type="match status" value="1"/>
</dbReference>
<dbReference type="GO" id="GO:0004130">
    <property type="term" value="F:cytochrome-c peroxidase activity"/>
    <property type="evidence" value="ECO:0007669"/>
    <property type="project" value="UniProtKB-EC"/>
</dbReference>
<dbReference type="GO" id="GO:0046872">
    <property type="term" value="F:metal ion binding"/>
    <property type="evidence" value="ECO:0007669"/>
    <property type="project" value="UniProtKB-KW"/>
</dbReference>
<sequence length="416" mass="45274">MFNKTILLIPIILAVVGCGGDNAYESPADITNIVAIPATPVNTQLSKSDLGEKLFSDTILSQTQRTSCATCHDPDHAFMDARFKEADINQSIFIHGALSVGDDGSALGGRNTPTASYAMFSPTLTTTDGVLTGGQFHDGRAVDLADQATRPPLDENEMQMPSKFLIMDRIQNNSEYVTAFKNLYGDTIFDDVEKAYDAMGDAIGEFEKTDVFAPFDSKYDVYVQCKEDGGTTSTCLQSGDWSVDEQLGMDLFFSEANTNCASCHQLQTSTEISGETFTNYKYENIGTPKNLLAIKARFDLGLADSNPTDHGALTLGSPDGAMKVPTLRNVAVTAPYMHNGVFNDLTTVLEFYEHLRGAGNKAINPETNAPWGATDVEETINHELLQQGAELTDRKIEALEAFLKTLTDAKYESLIE</sequence>
<dbReference type="EMBL" id="CACVAZ010000092">
    <property type="protein sequence ID" value="CAA6814435.1"/>
    <property type="molecule type" value="Genomic_DNA"/>
</dbReference>
<keyword evidence="4" id="KW-0732">Signal</keyword>
<reference evidence="9" key="1">
    <citation type="submission" date="2020-01" db="EMBL/GenBank/DDBJ databases">
        <authorList>
            <person name="Meier V. D."/>
            <person name="Meier V D."/>
        </authorList>
    </citation>
    <scope>NUCLEOTIDE SEQUENCE</scope>
    <source>
        <strain evidence="9">HLG_WM_MAG_02</strain>
    </source>
</reference>
<keyword evidence="2 7" id="KW-0349">Heme</keyword>
<protein>
    <submittedName>
        <fullName evidence="9">Cytochrome c551 peroxidase (EC)</fullName>
        <ecNumber evidence="9">1.11.1.5</ecNumber>
    </submittedName>
</protein>
<accession>A0A6S6THF4</accession>
<name>A0A6S6THF4_9BACT</name>
<gene>
    <name evidence="9" type="ORF">HELGO_WM16818</name>
</gene>
<organism evidence="9">
    <name type="scientific">uncultured Sulfurovum sp</name>
    <dbReference type="NCBI Taxonomy" id="269237"/>
    <lineage>
        <taxon>Bacteria</taxon>
        <taxon>Pseudomonadati</taxon>
        <taxon>Campylobacterota</taxon>
        <taxon>Epsilonproteobacteria</taxon>
        <taxon>Campylobacterales</taxon>
        <taxon>Sulfurovaceae</taxon>
        <taxon>Sulfurovum</taxon>
        <taxon>environmental samples</taxon>
    </lineage>
</organism>
<evidence type="ECO:0000256" key="3">
    <source>
        <dbReference type="ARBA" id="ARBA00022723"/>
    </source>
</evidence>
<dbReference type="PANTHER" id="PTHR30600">
    <property type="entry name" value="CYTOCHROME C PEROXIDASE-RELATED"/>
    <property type="match status" value="1"/>
</dbReference>
<dbReference type="InterPro" id="IPR004852">
    <property type="entry name" value="Di-haem_cyt_c_peroxidsae"/>
</dbReference>
<dbReference type="InterPro" id="IPR051395">
    <property type="entry name" value="Cytochrome_c_Peroxidase/MauG"/>
</dbReference>
<evidence type="ECO:0000256" key="4">
    <source>
        <dbReference type="ARBA" id="ARBA00022729"/>
    </source>
</evidence>
<dbReference type="GO" id="GO:0009055">
    <property type="term" value="F:electron transfer activity"/>
    <property type="evidence" value="ECO:0007669"/>
    <property type="project" value="InterPro"/>
</dbReference>
<dbReference type="PANTHER" id="PTHR30600:SF10">
    <property type="entry name" value="BLL6722 PROTEIN"/>
    <property type="match status" value="1"/>
</dbReference>
<evidence type="ECO:0000256" key="6">
    <source>
        <dbReference type="ARBA" id="ARBA00023004"/>
    </source>
</evidence>
<proteinExistence type="predicted"/>
<keyword evidence="3 7" id="KW-0479">Metal-binding</keyword>
<dbReference type="InterPro" id="IPR009056">
    <property type="entry name" value="Cyt_c-like_dom"/>
</dbReference>
<evidence type="ECO:0000256" key="7">
    <source>
        <dbReference type="PROSITE-ProRule" id="PRU00433"/>
    </source>
</evidence>
<keyword evidence="5 9" id="KW-0560">Oxidoreductase</keyword>
<feature type="domain" description="Cytochrome c" evidence="8">
    <location>
        <begin position="46"/>
        <end position="181"/>
    </location>
</feature>